<dbReference type="Proteomes" id="UP001145114">
    <property type="component" value="Unassembled WGS sequence"/>
</dbReference>
<dbReference type="EMBL" id="JAMZIH010001885">
    <property type="protein sequence ID" value="KAJ1677823.1"/>
    <property type="molecule type" value="Genomic_DNA"/>
</dbReference>
<evidence type="ECO:0000313" key="1">
    <source>
        <dbReference type="EMBL" id="KAJ1677823.1"/>
    </source>
</evidence>
<sequence>MKSWILRDIKARKAVYSHELERTIWRYMARNTTLPPRTRMQAQLALSRMPREAASTATKNRCIETGRGRGVISDWKLCRFQFRLKALNGELPGVQKASCSDMGLKMVVGA</sequence>
<organism evidence="1 2">
    <name type="scientific">Spiromyces aspiralis</name>
    <dbReference type="NCBI Taxonomy" id="68401"/>
    <lineage>
        <taxon>Eukaryota</taxon>
        <taxon>Fungi</taxon>
        <taxon>Fungi incertae sedis</taxon>
        <taxon>Zoopagomycota</taxon>
        <taxon>Kickxellomycotina</taxon>
        <taxon>Kickxellomycetes</taxon>
        <taxon>Kickxellales</taxon>
        <taxon>Kickxellaceae</taxon>
        <taxon>Spiromyces</taxon>
    </lineage>
</organism>
<comment type="caution">
    <text evidence="1">The sequence shown here is derived from an EMBL/GenBank/DDBJ whole genome shotgun (WGS) entry which is preliminary data.</text>
</comment>
<keyword evidence="1" id="KW-0689">Ribosomal protein</keyword>
<reference evidence="1" key="1">
    <citation type="submission" date="2022-06" db="EMBL/GenBank/DDBJ databases">
        <title>Phylogenomic reconstructions and comparative analyses of Kickxellomycotina fungi.</title>
        <authorList>
            <person name="Reynolds N.K."/>
            <person name="Stajich J.E."/>
            <person name="Barry K."/>
            <person name="Grigoriev I.V."/>
            <person name="Crous P."/>
            <person name="Smith M.E."/>
        </authorList>
    </citation>
    <scope>NUCLEOTIDE SEQUENCE</scope>
    <source>
        <strain evidence="1">RSA 2271</strain>
    </source>
</reference>
<evidence type="ECO:0000313" key="2">
    <source>
        <dbReference type="Proteomes" id="UP001145114"/>
    </source>
</evidence>
<name>A0ACC1HPZ0_9FUNG</name>
<gene>
    <name evidence="1" type="primary">MRP2</name>
    <name evidence="1" type="ORF">EV182_005361</name>
</gene>
<keyword evidence="2" id="KW-1185">Reference proteome</keyword>
<keyword evidence="1" id="KW-0687">Ribonucleoprotein</keyword>
<accession>A0ACC1HPZ0</accession>
<proteinExistence type="predicted"/>
<protein>
    <submittedName>
        <fullName evidence="1">40S ribosomal protein mrp2, mitochondrial</fullName>
    </submittedName>
</protein>